<sequence>MPVDPVRESVAPLRVIVSNQGFFTDDDYYTGRKLTAKILSRVEDGPHVQPQRRDADAAALSYPVPHIVGAGSL</sequence>
<protein>
    <submittedName>
        <fullName evidence="1">Uncharacterized protein</fullName>
    </submittedName>
</protein>
<evidence type="ECO:0000313" key="2">
    <source>
        <dbReference type="Proteomes" id="UP000192674"/>
    </source>
</evidence>
<organism evidence="1 2">
    <name type="scientific">Kibdelosporangium aridum</name>
    <dbReference type="NCBI Taxonomy" id="2030"/>
    <lineage>
        <taxon>Bacteria</taxon>
        <taxon>Bacillati</taxon>
        <taxon>Actinomycetota</taxon>
        <taxon>Actinomycetes</taxon>
        <taxon>Pseudonocardiales</taxon>
        <taxon>Pseudonocardiaceae</taxon>
        <taxon>Kibdelosporangium</taxon>
    </lineage>
</organism>
<name>A0A1Y5Y1N2_KIBAR</name>
<gene>
    <name evidence="1" type="ORF">SAMN05661093_08042</name>
</gene>
<accession>A0A1Y5Y1N2</accession>
<proteinExistence type="predicted"/>
<evidence type="ECO:0000313" key="1">
    <source>
        <dbReference type="EMBL" id="SMD23514.1"/>
    </source>
</evidence>
<dbReference type="AlphaFoldDB" id="A0A1Y5Y1N2"/>
<dbReference type="Proteomes" id="UP000192674">
    <property type="component" value="Unassembled WGS sequence"/>
</dbReference>
<reference evidence="1 2" key="1">
    <citation type="submission" date="2017-04" db="EMBL/GenBank/DDBJ databases">
        <authorList>
            <person name="Afonso C.L."/>
            <person name="Miller P.J."/>
            <person name="Scott M.A."/>
            <person name="Spackman E."/>
            <person name="Goraichik I."/>
            <person name="Dimitrov K.M."/>
            <person name="Suarez D.L."/>
            <person name="Swayne D.E."/>
        </authorList>
    </citation>
    <scope>NUCLEOTIDE SEQUENCE [LARGE SCALE GENOMIC DNA]</scope>
    <source>
        <strain evidence="1 2">DSM 43828</strain>
    </source>
</reference>
<keyword evidence="2" id="KW-1185">Reference proteome</keyword>
<dbReference type="EMBL" id="FWXV01000009">
    <property type="protein sequence ID" value="SMD23514.1"/>
    <property type="molecule type" value="Genomic_DNA"/>
</dbReference>